<reference evidence="2" key="1">
    <citation type="submission" date="2019-11" db="EMBL/GenBank/DDBJ databases">
        <authorList>
            <person name="Feng L."/>
        </authorList>
    </citation>
    <scope>NUCLEOTIDE SEQUENCE</scope>
    <source>
        <strain evidence="2">BgluceraseaLFYP119</strain>
    </source>
</reference>
<dbReference type="GO" id="GO:0006508">
    <property type="term" value="P:proteolysis"/>
    <property type="evidence" value="ECO:0007669"/>
    <property type="project" value="InterPro"/>
</dbReference>
<gene>
    <name evidence="2" type="ORF">BGLFYP119_02607</name>
</gene>
<feature type="transmembrane region" description="Helical" evidence="1">
    <location>
        <begin position="6"/>
        <end position="26"/>
    </location>
</feature>
<feature type="transmembrane region" description="Helical" evidence="1">
    <location>
        <begin position="118"/>
        <end position="137"/>
    </location>
</feature>
<organism evidence="2">
    <name type="scientific">Blautia glucerasea</name>
    <dbReference type="NCBI Taxonomy" id="536633"/>
    <lineage>
        <taxon>Bacteria</taxon>
        <taxon>Bacillati</taxon>
        <taxon>Bacillota</taxon>
        <taxon>Clostridia</taxon>
        <taxon>Lachnospirales</taxon>
        <taxon>Lachnospiraceae</taxon>
        <taxon>Blautia</taxon>
    </lineage>
</organism>
<evidence type="ECO:0000313" key="2">
    <source>
        <dbReference type="EMBL" id="VYT27920.1"/>
    </source>
</evidence>
<keyword evidence="1" id="KW-0812">Transmembrane</keyword>
<dbReference type="RefSeq" id="WP_156355140.1">
    <property type="nucleotide sequence ID" value="NZ_CACRST010000025.1"/>
</dbReference>
<sequence length="282" mass="30794">MYETMYIDVVFVTNLVMDYIILRLTGMLLRCSVGRGRCVLGAAAGALFSCVILCLPVEGGPPILVLLHGGCSLLMLRLAYGIKKGSLLMKALVMLYMTAFLTGGFWEAVSKSGITIPAFFIFAFATYMGIGALVCAADSARIMRKNIYPITLSYQGKKQSAYGLYDTGNMLDDPLSGAPVSVVKPELLEMILSKDLIERLKHLYENPGEIQSTEIAGLKPHYLSCRTVGQAEKLMLAVSLEDLCIHTPAEEVRVSDPVLALAFEPSTLGKEYKVLLNSRLLH</sequence>
<dbReference type="Pfam" id="PF03419">
    <property type="entry name" value="Peptidase_U4"/>
    <property type="match status" value="1"/>
</dbReference>
<dbReference type="GO" id="GO:0004190">
    <property type="term" value="F:aspartic-type endopeptidase activity"/>
    <property type="evidence" value="ECO:0007669"/>
    <property type="project" value="InterPro"/>
</dbReference>
<name>A0A6N2VDC8_9FIRM</name>
<protein>
    <submittedName>
        <fullName evidence="2">Sporulation factor SpoIIGA</fullName>
    </submittedName>
</protein>
<keyword evidence="1" id="KW-0472">Membrane</keyword>
<feature type="transmembrane region" description="Helical" evidence="1">
    <location>
        <begin position="87"/>
        <end position="106"/>
    </location>
</feature>
<accession>A0A6N2VDC8</accession>
<dbReference type="InterPro" id="IPR005081">
    <property type="entry name" value="SpoIIGA"/>
</dbReference>
<proteinExistence type="predicted"/>
<keyword evidence="1" id="KW-1133">Transmembrane helix</keyword>
<feature type="transmembrane region" description="Helical" evidence="1">
    <location>
        <begin position="38"/>
        <end position="57"/>
    </location>
</feature>
<dbReference type="AlphaFoldDB" id="A0A6N2VDC8"/>
<evidence type="ECO:0000256" key="1">
    <source>
        <dbReference type="SAM" id="Phobius"/>
    </source>
</evidence>
<feature type="transmembrane region" description="Helical" evidence="1">
    <location>
        <begin position="63"/>
        <end position="80"/>
    </location>
</feature>
<dbReference type="EMBL" id="CACRST010000025">
    <property type="protein sequence ID" value="VYT27920.1"/>
    <property type="molecule type" value="Genomic_DNA"/>
</dbReference>
<dbReference type="GO" id="GO:0030436">
    <property type="term" value="P:asexual sporulation"/>
    <property type="evidence" value="ECO:0007669"/>
    <property type="project" value="InterPro"/>
</dbReference>